<dbReference type="RefSeq" id="WP_218025398.1">
    <property type="nucleotide sequence ID" value="NZ_BJYA01000002.1"/>
</dbReference>
<name>A0A511W181_9BACI</name>
<dbReference type="AlphaFoldDB" id="A0A511W181"/>
<reference evidence="1 2" key="1">
    <citation type="submission" date="2019-07" db="EMBL/GenBank/DDBJ databases">
        <title>Whole genome shotgun sequence of Alkalibacillus haloalkaliphilus NBRC 103110.</title>
        <authorList>
            <person name="Hosoyama A."/>
            <person name="Uohara A."/>
            <person name="Ohji S."/>
            <person name="Ichikawa N."/>
        </authorList>
    </citation>
    <scope>NUCLEOTIDE SEQUENCE [LARGE SCALE GENOMIC DNA]</scope>
    <source>
        <strain evidence="1 2">NBRC 103110</strain>
    </source>
</reference>
<dbReference type="EMBL" id="BJYA01000002">
    <property type="protein sequence ID" value="GEN44850.1"/>
    <property type="molecule type" value="Genomic_DNA"/>
</dbReference>
<comment type="caution">
    <text evidence="1">The sequence shown here is derived from an EMBL/GenBank/DDBJ whole genome shotgun (WGS) entry which is preliminary data.</text>
</comment>
<proteinExistence type="predicted"/>
<dbReference type="Proteomes" id="UP000321440">
    <property type="component" value="Unassembled WGS sequence"/>
</dbReference>
<organism evidence="1 2">
    <name type="scientific">Alkalibacillus haloalkaliphilus</name>
    <dbReference type="NCBI Taxonomy" id="94136"/>
    <lineage>
        <taxon>Bacteria</taxon>
        <taxon>Bacillati</taxon>
        <taxon>Bacillota</taxon>
        <taxon>Bacilli</taxon>
        <taxon>Bacillales</taxon>
        <taxon>Bacillaceae</taxon>
        <taxon>Alkalibacillus</taxon>
    </lineage>
</organism>
<sequence>MRLKKGIGILIGVVLLALVLGPATYSYVKEKMYYENQLFTIISFAEVTILDKFMEDENYYLEFTIDNEHYIDKYKINDCHRIYQLADKELYEQVDLSRTDDSIGLTIESEVDKNKVSNHEIRNFELDPFLVLSKQEYSKYIEIVDILQR</sequence>
<gene>
    <name evidence="1" type="ORF">AHA02nite_06260</name>
</gene>
<keyword evidence="2" id="KW-1185">Reference proteome</keyword>
<protein>
    <submittedName>
        <fullName evidence="1">Uncharacterized protein</fullName>
    </submittedName>
</protein>
<evidence type="ECO:0000313" key="2">
    <source>
        <dbReference type="Proteomes" id="UP000321440"/>
    </source>
</evidence>
<accession>A0A511W181</accession>
<evidence type="ECO:0000313" key="1">
    <source>
        <dbReference type="EMBL" id="GEN44850.1"/>
    </source>
</evidence>